<dbReference type="GO" id="GO:0046872">
    <property type="term" value="F:metal ion binding"/>
    <property type="evidence" value="ECO:0007669"/>
    <property type="project" value="UniProtKB-KW"/>
</dbReference>
<gene>
    <name evidence="10" type="ORF">AKJ08_3671</name>
</gene>
<evidence type="ECO:0000256" key="3">
    <source>
        <dbReference type="ARBA" id="ARBA00022723"/>
    </source>
</evidence>
<dbReference type="AlphaFoldDB" id="A0A0K1PJK6"/>
<dbReference type="RefSeq" id="WP_050727328.1">
    <property type="nucleotide sequence ID" value="NZ_CP012332.1"/>
</dbReference>
<keyword evidence="4 8" id="KW-0408">Iron</keyword>
<dbReference type="InterPro" id="IPR014434">
    <property type="entry name" value="Monothiol_GRX"/>
</dbReference>
<dbReference type="GO" id="GO:0051537">
    <property type="term" value="F:2 iron, 2 sulfur cluster binding"/>
    <property type="evidence" value="ECO:0007669"/>
    <property type="project" value="UniProtKB-KW"/>
</dbReference>
<organism evidence="10 11">
    <name type="scientific">Vulgatibacter incomptus</name>
    <dbReference type="NCBI Taxonomy" id="1391653"/>
    <lineage>
        <taxon>Bacteria</taxon>
        <taxon>Pseudomonadati</taxon>
        <taxon>Myxococcota</taxon>
        <taxon>Myxococcia</taxon>
        <taxon>Myxococcales</taxon>
        <taxon>Cystobacterineae</taxon>
        <taxon>Vulgatibacteraceae</taxon>
        <taxon>Vulgatibacter</taxon>
    </lineage>
</organism>
<accession>A0A0K1PJK6</accession>
<evidence type="ECO:0000256" key="7">
    <source>
        <dbReference type="PIRNR" id="PIRNR005894"/>
    </source>
</evidence>
<keyword evidence="2 8" id="KW-0001">2Fe-2S</keyword>
<reference evidence="10 11" key="1">
    <citation type="submission" date="2015-08" db="EMBL/GenBank/DDBJ databases">
        <authorList>
            <person name="Babu N.S."/>
            <person name="Beckwith C.J."/>
            <person name="Beseler K.G."/>
            <person name="Brison A."/>
            <person name="Carone J.V."/>
            <person name="Caskin T.P."/>
            <person name="Diamond M."/>
            <person name="Durham M.E."/>
            <person name="Foxe J.M."/>
            <person name="Go M."/>
            <person name="Henderson B.A."/>
            <person name="Jones I.B."/>
            <person name="McGettigan J.A."/>
            <person name="Micheletti S.J."/>
            <person name="Nasrallah M.E."/>
            <person name="Ortiz D."/>
            <person name="Piller C.R."/>
            <person name="Privatt S.R."/>
            <person name="Schneider S.L."/>
            <person name="Sharp S."/>
            <person name="Smith T.C."/>
            <person name="Stanton J.D."/>
            <person name="Ullery H.E."/>
            <person name="Wilson R.J."/>
            <person name="Serrano M.G."/>
            <person name="Buck G."/>
            <person name="Lee V."/>
            <person name="Wang Y."/>
            <person name="Carvalho R."/>
            <person name="Voegtly L."/>
            <person name="Shi R."/>
            <person name="Duckworth R."/>
            <person name="Johnson A."/>
            <person name="Loviza R."/>
            <person name="Walstead R."/>
            <person name="Shah Z."/>
            <person name="Kiflezghi M."/>
            <person name="Wade K."/>
            <person name="Ball S.L."/>
            <person name="Bradley K.W."/>
            <person name="Asai D.J."/>
            <person name="Bowman C.A."/>
            <person name="Russell D.A."/>
            <person name="Pope W.H."/>
            <person name="Jacobs-Sera D."/>
            <person name="Hendrix R.W."/>
            <person name="Hatfull G.F."/>
        </authorList>
    </citation>
    <scope>NUCLEOTIDE SEQUENCE [LARGE SCALE GENOMIC DNA]</scope>
    <source>
        <strain evidence="10 11">DSM 27710</strain>
    </source>
</reference>
<dbReference type="InterPro" id="IPR004480">
    <property type="entry name" value="Monothiol_GRX-rel"/>
</dbReference>
<evidence type="ECO:0000256" key="1">
    <source>
        <dbReference type="ARBA" id="ARBA00009630"/>
    </source>
</evidence>
<dbReference type="PATRIC" id="fig|1391653.3.peg.3829"/>
<sequence>MNEELKKRIDELVKGHKVVLFMKGSPMMPMCGFSASAVETLRKAGATDVGAVDVLKDPEIRQGIKEYSSWPTIPQIFIDGEFVGGCDILGDLHERGELAAILAKKD</sequence>
<dbReference type="OrthoDB" id="9804115at2"/>
<evidence type="ECO:0000256" key="5">
    <source>
        <dbReference type="ARBA" id="ARBA00023014"/>
    </source>
</evidence>
<dbReference type="PANTHER" id="PTHR10293">
    <property type="entry name" value="GLUTAREDOXIN FAMILY MEMBER"/>
    <property type="match status" value="1"/>
</dbReference>
<dbReference type="Pfam" id="PF00462">
    <property type="entry name" value="Glutaredoxin"/>
    <property type="match status" value="1"/>
</dbReference>
<dbReference type="PROSITE" id="PS51354">
    <property type="entry name" value="GLUTAREDOXIN_2"/>
    <property type="match status" value="1"/>
</dbReference>
<dbReference type="InterPro" id="IPR002109">
    <property type="entry name" value="Glutaredoxin"/>
</dbReference>
<dbReference type="FunFam" id="3.40.30.10:FF:000005">
    <property type="entry name" value="Glutaredoxin 5"/>
    <property type="match status" value="1"/>
</dbReference>
<feature type="binding site" evidence="8">
    <location>
        <position position="31"/>
    </location>
    <ligand>
        <name>[2Fe-2S] cluster</name>
        <dbReference type="ChEBI" id="CHEBI:190135"/>
        <note>ligand shared between dimeric partners</note>
    </ligand>
</feature>
<keyword evidence="3 8" id="KW-0479">Metal-binding</keyword>
<evidence type="ECO:0000256" key="2">
    <source>
        <dbReference type="ARBA" id="ARBA00022714"/>
    </source>
</evidence>
<name>A0A0K1PJK6_9BACT</name>
<evidence type="ECO:0000256" key="4">
    <source>
        <dbReference type="ARBA" id="ARBA00023004"/>
    </source>
</evidence>
<keyword evidence="5 8" id="KW-0411">Iron-sulfur</keyword>
<dbReference type="InterPro" id="IPR036249">
    <property type="entry name" value="Thioredoxin-like_sf"/>
</dbReference>
<dbReference type="PANTHER" id="PTHR10293:SF16">
    <property type="entry name" value="GLUTAREDOXIN-RELATED PROTEIN 5, MITOCHONDRIAL"/>
    <property type="match status" value="1"/>
</dbReference>
<dbReference type="PIRSF" id="PIRSF005894">
    <property type="entry name" value="Monothiol_GRX"/>
    <property type="match status" value="1"/>
</dbReference>
<evidence type="ECO:0000313" key="10">
    <source>
        <dbReference type="EMBL" id="AKU93284.1"/>
    </source>
</evidence>
<dbReference type="EMBL" id="CP012332">
    <property type="protein sequence ID" value="AKU93284.1"/>
    <property type="molecule type" value="Genomic_DNA"/>
</dbReference>
<protein>
    <recommendedName>
        <fullName evidence="7">Glutaredoxin</fullName>
    </recommendedName>
</protein>
<dbReference type="Gene3D" id="3.40.30.10">
    <property type="entry name" value="Glutaredoxin"/>
    <property type="match status" value="1"/>
</dbReference>
<dbReference type="STRING" id="1391653.AKJ08_3671"/>
<evidence type="ECO:0000256" key="6">
    <source>
        <dbReference type="ARBA" id="ARBA00023284"/>
    </source>
</evidence>
<feature type="domain" description="Glutaredoxin" evidence="9">
    <location>
        <begin position="18"/>
        <end position="83"/>
    </location>
</feature>
<dbReference type="Proteomes" id="UP000055590">
    <property type="component" value="Chromosome"/>
</dbReference>
<evidence type="ECO:0000313" key="11">
    <source>
        <dbReference type="Proteomes" id="UP000055590"/>
    </source>
</evidence>
<keyword evidence="11" id="KW-1185">Reference proteome</keyword>
<comment type="similarity">
    <text evidence="1 7">Belongs to the glutaredoxin family. Monothiol subfamily.</text>
</comment>
<dbReference type="KEGG" id="vin:AKJ08_3671"/>
<dbReference type="InterPro" id="IPR033658">
    <property type="entry name" value="GRX_PICOT-like"/>
</dbReference>
<evidence type="ECO:0000259" key="9">
    <source>
        <dbReference type="Pfam" id="PF00462"/>
    </source>
</evidence>
<evidence type="ECO:0000256" key="8">
    <source>
        <dbReference type="PIRSR" id="PIRSR005894-2"/>
    </source>
</evidence>
<keyword evidence="6" id="KW-0676">Redox-active center</keyword>
<dbReference type="GO" id="GO:0015036">
    <property type="term" value="F:disulfide oxidoreductase activity"/>
    <property type="evidence" value="ECO:0007669"/>
    <property type="project" value="InterPro"/>
</dbReference>
<proteinExistence type="inferred from homology"/>
<dbReference type="NCBIfam" id="TIGR00365">
    <property type="entry name" value="Grx4 family monothiol glutaredoxin"/>
    <property type="match status" value="1"/>
</dbReference>
<dbReference type="SUPFAM" id="SSF52833">
    <property type="entry name" value="Thioredoxin-like"/>
    <property type="match status" value="1"/>
</dbReference>
<dbReference type="CDD" id="cd03028">
    <property type="entry name" value="GRX_PICOT_like"/>
    <property type="match status" value="1"/>
</dbReference>